<dbReference type="NCBIfam" id="TIGR02205">
    <property type="entry name" value="septum_zipA"/>
    <property type="match status" value="1"/>
</dbReference>
<evidence type="ECO:0000256" key="6">
    <source>
        <dbReference type="ARBA" id="ARBA00023136"/>
    </source>
</evidence>
<dbReference type="PANTHER" id="PTHR38685:SF1">
    <property type="entry name" value="CELL DIVISION PROTEIN ZIPA"/>
    <property type="match status" value="1"/>
</dbReference>
<evidence type="ECO:0000313" key="13">
    <source>
        <dbReference type="Proteomes" id="UP001168380"/>
    </source>
</evidence>
<feature type="region of interest" description="Disordered" evidence="10">
    <location>
        <begin position="37"/>
        <end position="102"/>
    </location>
</feature>
<proteinExistence type="inferred from homology"/>
<keyword evidence="7 8" id="KW-0131">Cell cycle</keyword>
<evidence type="ECO:0000259" key="11">
    <source>
        <dbReference type="SMART" id="SM00771"/>
    </source>
</evidence>
<accession>A0ABT8TH95</accession>
<comment type="subunit">
    <text evidence="8">Interacts with FtsZ via their C-terminal domains.</text>
</comment>
<comment type="caution">
    <text evidence="12">The sequence shown here is derived from an EMBL/GenBank/DDBJ whole genome shotgun (WGS) entry which is preliminary data.</text>
</comment>
<keyword evidence="4 8" id="KW-0812">Transmembrane</keyword>
<evidence type="ECO:0000256" key="4">
    <source>
        <dbReference type="ARBA" id="ARBA00022692"/>
    </source>
</evidence>
<reference evidence="12" key="1">
    <citation type="submission" date="2023-07" db="EMBL/GenBank/DDBJ databases">
        <title>Gilvimarinus algae sp. nov., isolated from the surface of Kelp.</title>
        <authorList>
            <person name="Sun Y.Y."/>
            <person name="Gong Y."/>
            <person name="Du Z.J."/>
        </authorList>
    </citation>
    <scope>NUCLEOTIDE SEQUENCE</scope>
    <source>
        <strain evidence="12">SDUM040014</strain>
    </source>
</reference>
<name>A0ABT8TH95_9GAMM</name>
<keyword evidence="6 8" id="KW-0472">Membrane</keyword>
<dbReference type="Gene3D" id="3.30.1400.10">
    <property type="entry name" value="ZipA, C-terminal FtsZ-binding domain"/>
    <property type="match status" value="1"/>
</dbReference>
<keyword evidence="5 8" id="KW-1133">Transmembrane helix</keyword>
<feature type="region of interest" description="Disordered" evidence="10">
    <location>
        <begin position="124"/>
        <end position="212"/>
    </location>
</feature>
<evidence type="ECO:0000256" key="10">
    <source>
        <dbReference type="SAM" id="MobiDB-lite"/>
    </source>
</evidence>
<sequence length="358" mass="40486">MQEWLTVIVVLLIVGILLDGWRRMRAASRDNIRVSRRARRFESQPEPADDQYTSELPNGGARVVAKRTPPPTQTPKPAQRREAVAQAKRESQIPQQVSLNLDESVPMLMESVDEQEQRREPQFFAPEDRESDFDEPDFQDGRAQEDDAHYAQDESSHPTPAYGHDAQGEYTDHPLSDDRAEPSFSALGEDEALDDQPLYTETPNETDDQPLTEEPDEVIIINVMAREGQQFAGAALLDTLLQCGMRYGDMNIFHRHARDNGEGPVIFSLANMVKPGVFDLDTMANFYTPGVSMFMTLPMRVDSIKAFDIMRETAVAIANTLGGELKDENRSVMTRQTMEHCRQRIADYERKRLSRAGA</sequence>
<dbReference type="PANTHER" id="PTHR38685">
    <property type="entry name" value="CELL DIVISION PROTEIN ZIPA"/>
    <property type="match status" value="1"/>
</dbReference>
<keyword evidence="13" id="KW-1185">Reference proteome</keyword>
<feature type="compositionally biased region" description="Basic and acidic residues" evidence="10">
    <location>
        <begin position="79"/>
        <end position="91"/>
    </location>
</feature>
<dbReference type="InterPro" id="IPR036765">
    <property type="entry name" value="ZipA_FtsZ-bd_C_sf"/>
</dbReference>
<evidence type="ECO:0000256" key="9">
    <source>
        <dbReference type="RuleBase" id="RU003612"/>
    </source>
</evidence>
<feature type="domain" description="ZipA C-terminal FtsZ-binding" evidence="11">
    <location>
        <begin position="215"/>
        <end position="345"/>
    </location>
</feature>
<feature type="compositionally biased region" description="Basic and acidic residues" evidence="10">
    <location>
        <begin position="166"/>
        <end position="181"/>
    </location>
</feature>
<evidence type="ECO:0000256" key="7">
    <source>
        <dbReference type="ARBA" id="ARBA00023306"/>
    </source>
</evidence>
<dbReference type="Proteomes" id="UP001168380">
    <property type="component" value="Unassembled WGS sequence"/>
</dbReference>
<dbReference type="GO" id="GO:0051301">
    <property type="term" value="P:cell division"/>
    <property type="evidence" value="ECO:0007669"/>
    <property type="project" value="UniProtKB-KW"/>
</dbReference>
<gene>
    <name evidence="8 12" type="primary">zipA</name>
    <name evidence="12" type="ORF">QWI16_09880</name>
</gene>
<evidence type="ECO:0000256" key="3">
    <source>
        <dbReference type="ARBA" id="ARBA00022618"/>
    </source>
</evidence>
<evidence type="ECO:0000256" key="5">
    <source>
        <dbReference type="ARBA" id="ARBA00022989"/>
    </source>
</evidence>
<organism evidence="12 13">
    <name type="scientific">Gilvimarinus algae</name>
    <dbReference type="NCBI Taxonomy" id="3058037"/>
    <lineage>
        <taxon>Bacteria</taxon>
        <taxon>Pseudomonadati</taxon>
        <taxon>Pseudomonadota</taxon>
        <taxon>Gammaproteobacteria</taxon>
        <taxon>Cellvibrionales</taxon>
        <taxon>Cellvibrionaceae</taxon>
        <taxon>Gilvimarinus</taxon>
    </lineage>
</organism>
<evidence type="ECO:0000313" key="12">
    <source>
        <dbReference type="EMBL" id="MDO3382483.1"/>
    </source>
</evidence>
<dbReference type="InterPro" id="IPR011919">
    <property type="entry name" value="Cell_div_ZipA"/>
</dbReference>
<keyword evidence="1 8" id="KW-1003">Cell membrane</keyword>
<feature type="compositionally biased region" description="Acidic residues" evidence="10">
    <location>
        <begin position="129"/>
        <end position="138"/>
    </location>
</feature>
<evidence type="ECO:0000256" key="8">
    <source>
        <dbReference type="HAMAP-Rule" id="MF_00509"/>
    </source>
</evidence>
<keyword evidence="2 8" id="KW-0997">Cell inner membrane</keyword>
<evidence type="ECO:0000256" key="2">
    <source>
        <dbReference type="ARBA" id="ARBA00022519"/>
    </source>
</evidence>
<comment type="function">
    <text evidence="8 9">Essential cell division protein that stabilizes the FtsZ protofilaments by cross-linking them and that serves as a cytoplasmic membrane anchor for the Z ring. Also required for the recruitment to the septal ring of downstream cell division proteins.</text>
</comment>
<feature type="compositionally biased region" description="Basic and acidic residues" evidence="10">
    <location>
        <begin position="139"/>
        <end position="156"/>
    </location>
</feature>
<dbReference type="RefSeq" id="WP_302712759.1">
    <property type="nucleotide sequence ID" value="NZ_JAULRT010000052.1"/>
</dbReference>
<keyword evidence="3 8" id="KW-0132">Cell division</keyword>
<dbReference type="SUPFAM" id="SSF64383">
    <property type="entry name" value="Cell-division protein ZipA, C-terminal domain"/>
    <property type="match status" value="1"/>
</dbReference>
<dbReference type="Pfam" id="PF04354">
    <property type="entry name" value="ZipA_C"/>
    <property type="match status" value="1"/>
</dbReference>
<dbReference type="HAMAP" id="MF_00509">
    <property type="entry name" value="ZipA"/>
    <property type="match status" value="1"/>
</dbReference>
<dbReference type="InterPro" id="IPR007449">
    <property type="entry name" value="ZipA_FtsZ-bd_C"/>
</dbReference>
<comment type="similarity">
    <text evidence="8 9">Belongs to the ZipA family.</text>
</comment>
<evidence type="ECO:0000256" key="1">
    <source>
        <dbReference type="ARBA" id="ARBA00022475"/>
    </source>
</evidence>
<protein>
    <recommendedName>
        <fullName evidence="8 9">Cell division protein ZipA</fullName>
    </recommendedName>
</protein>
<comment type="subcellular location">
    <subcellularLocation>
        <location evidence="8">Cell inner membrane</location>
        <topology evidence="8">Single-pass type I membrane protein</topology>
    </subcellularLocation>
    <text evidence="8">Localizes to the Z ring in an FtsZ-dependent manner.</text>
</comment>
<dbReference type="EMBL" id="JAULRT010000052">
    <property type="protein sequence ID" value="MDO3382483.1"/>
    <property type="molecule type" value="Genomic_DNA"/>
</dbReference>
<dbReference type="SMART" id="SM00771">
    <property type="entry name" value="ZipA_C"/>
    <property type="match status" value="1"/>
</dbReference>
<feature type="compositionally biased region" description="Polar residues" evidence="10">
    <location>
        <begin position="92"/>
        <end position="101"/>
    </location>
</feature>